<dbReference type="GO" id="GO:0006508">
    <property type="term" value="P:proteolysis"/>
    <property type="evidence" value="ECO:0007669"/>
    <property type="project" value="UniProtKB-KW"/>
</dbReference>
<evidence type="ECO:0000256" key="2">
    <source>
        <dbReference type="ARBA" id="ARBA00022670"/>
    </source>
</evidence>
<keyword evidence="1" id="KW-1188">Viral release from host cell</keyword>
<dbReference type="RefSeq" id="WP_377935218.1">
    <property type="nucleotide sequence ID" value="NZ_JBHUMF010000026.1"/>
</dbReference>
<gene>
    <name evidence="5" type="ORF">ACFSUL_10685</name>
</gene>
<dbReference type="GO" id="GO:0008233">
    <property type="term" value="F:peptidase activity"/>
    <property type="evidence" value="ECO:0007669"/>
    <property type="project" value="UniProtKB-KW"/>
</dbReference>
<organism evidence="5 6">
    <name type="scientific">Bacillus seohaeanensis</name>
    <dbReference type="NCBI Taxonomy" id="284580"/>
    <lineage>
        <taxon>Bacteria</taxon>
        <taxon>Bacillati</taxon>
        <taxon>Bacillota</taxon>
        <taxon>Bacilli</taxon>
        <taxon>Bacillales</taxon>
        <taxon>Bacillaceae</taxon>
        <taxon>Bacillus</taxon>
    </lineage>
</organism>
<dbReference type="Pfam" id="PF04586">
    <property type="entry name" value="Peptidase_S78"/>
    <property type="match status" value="1"/>
</dbReference>
<evidence type="ECO:0000313" key="6">
    <source>
        <dbReference type="Proteomes" id="UP001597506"/>
    </source>
</evidence>
<keyword evidence="3" id="KW-0378">Hydrolase</keyword>
<evidence type="ECO:0000256" key="1">
    <source>
        <dbReference type="ARBA" id="ARBA00022612"/>
    </source>
</evidence>
<keyword evidence="6" id="KW-1185">Reference proteome</keyword>
<dbReference type="InterPro" id="IPR006433">
    <property type="entry name" value="Prohead_protease"/>
</dbReference>
<accession>A0ABW5RRZ4</accession>
<dbReference type="EMBL" id="JBHUMF010000026">
    <property type="protein sequence ID" value="MFD2681209.1"/>
    <property type="molecule type" value="Genomic_DNA"/>
</dbReference>
<protein>
    <submittedName>
        <fullName evidence="5">HK97 family phage prohead protease</fullName>
    </submittedName>
</protein>
<reference evidence="6" key="1">
    <citation type="journal article" date="2019" name="Int. J. Syst. Evol. Microbiol.">
        <title>The Global Catalogue of Microorganisms (GCM) 10K type strain sequencing project: providing services to taxonomists for standard genome sequencing and annotation.</title>
        <authorList>
            <consortium name="The Broad Institute Genomics Platform"/>
            <consortium name="The Broad Institute Genome Sequencing Center for Infectious Disease"/>
            <person name="Wu L."/>
            <person name="Ma J."/>
        </authorList>
    </citation>
    <scope>NUCLEOTIDE SEQUENCE [LARGE SCALE GENOMIC DNA]</scope>
    <source>
        <strain evidence="6">KCTC 3913</strain>
    </source>
</reference>
<evidence type="ECO:0000313" key="5">
    <source>
        <dbReference type="EMBL" id="MFD2681209.1"/>
    </source>
</evidence>
<comment type="caution">
    <text evidence="5">The sequence shown here is derived from an EMBL/GenBank/DDBJ whole genome shotgun (WGS) entry which is preliminary data.</text>
</comment>
<feature type="domain" description="Prohead serine protease" evidence="4">
    <location>
        <begin position="14"/>
        <end position="173"/>
    </location>
</feature>
<keyword evidence="2 5" id="KW-0645">Protease</keyword>
<name>A0ABW5RRZ4_9BACI</name>
<proteinExistence type="predicted"/>
<evidence type="ECO:0000256" key="3">
    <source>
        <dbReference type="ARBA" id="ARBA00022801"/>
    </source>
</evidence>
<evidence type="ECO:0000259" key="4">
    <source>
        <dbReference type="Pfam" id="PF04586"/>
    </source>
</evidence>
<dbReference type="InterPro" id="IPR054613">
    <property type="entry name" value="Peptidase_S78_dom"/>
</dbReference>
<dbReference type="Proteomes" id="UP001597506">
    <property type="component" value="Unassembled WGS sequence"/>
</dbReference>
<sequence length="195" mass="22602">MSKQKEIRKIDVESIEVNSNEEESFLIEGYINKFNTRSQFMGFFEQVDKNAFNRTLADGHNIFGLYNHDSSKILGSTKTNSLQLFVDDIGLRFSLNINPNVSYAKDTYELVRSGDVEGCSFGFYVTDDDWDYLEDGTELRVIKDLELIEVTITPFPAYLTSEASCRSYEEFKQEVKEQKNRELKQRQIAIELELI</sequence>
<dbReference type="NCBIfam" id="TIGR01543">
    <property type="entry name" value="proheadase_HK97"/>
    <property type="match status" value="1"/>
</dbReference>